<keyword evidence="2" id="KW-0805">Transcription regulation</keyword>
<dbReference type="EMBL" id="SLWV01000023">
    <property type="protein sequence ID" value="TCO71048.1"/>
    <property type="molecule type" value="Genomic_DNA"/>
</dbReference>
<keyword evidence="8" id="KW-1185">Reference proteome</keyword>
<comment type="similarity">
    <text evidence="1">Belongs to the sigma-70 factor family. ECF subfamily.</text>
</comment>
<evidence type="ECO:0000256" key="1">
    <source>
        <dbReference type="ARBA" id="ARBA00010641"/>
    </source>
</evidence>
<feature type="domain" description="RNA polymerase sigma-70 region 2" evidence="5">
    <location>
        <begin position="23"/>
        <end position="88"/>
    </location>
</feature>
<dbReference type="CDD" id="cd06171">
    <property type="entry name" value="Sigma70_r4"/>
    <property type="match status" value="1"/>
</dbReference>
<dbReference type="InterPro" id="IPR014284">
    <property type="entry name" value="RNA_pol_sigma-70_dom"/>
</dbReference>
<dbReference type="InterPro" id="IPR013249">
    <property type="entry name" value="RNA_pol_sigma70_r4_t2"/>
</dbReference>
<dbReference type="OrthoDB" id="9789355at2"/>
<organism evidence="7 8">
    <name type="scientific">Marinisporobacter balticus</name>
    <dbReference type="NCBI Taxonomy" id="2018667"/>
    <lineage>
        <taxon>Bacteria</taxon>
        <taxon>Bacillati</taxon>
        <taxon>Bacillota</taxon>
        <taxon>Clostridia</taxon>
        <taxon>Peptostreptococcales</taxon>
        <taxon>Thermotaleaceae</taxon>
        <taxon>Marinisporobacter</taxon>
    </lineage>
</organism>
<dbReference type="PANTHER" id="PTHR43133">
    <property type="entry name" value="RNA POLYMERASE ECF-TYPE SIGMA FACTO"/>
    <property type="match status" value="1"/>
</dbReference>
<dbReference type="InterPro" id="IPR036388">
    <property type="entry name" value="WH-like_DNA-bd_sf"/>
</dbReference>
<dbReference type="SUPFAM" id="SSF88659">
    <property type="entry name" value="Sigma3 and sigma4 domains of RNA polymerase sigma factors"/>
    <property type="match status" value="1"/>
</dbReference>
<evidence type="ECO:0000256" key="3">
    <source>
        <dbReference type="ARBA" id="ARBA00023082"/>
    </source>
</evidence>
<comment type="caution">
    <text evidence="7">The sequence shown here is derived from an EMBL/GenBank/DDBJ whole genome shotgun (WGS) entry which is preliminary data.</text>
</comment>
<dbReference type="SUPFAM" id="SSF88946">
    <property type="entry name" value="Sigma2 domain of RNA polymerase sigma factors"/>
    <property type="match status" value="1"/>
</dbReference>
<dbReference type="InterPro" id="IPR039425">
    <property type="entry name" value="RNA_pol_sigma-70-like"/>
</dbReference>
<dbReference type="InterPro" id="IPR013325">
    <property type="entry name" value="RNA_pol_sigma_r2"/>
</dbReference>
<dbReference type="GO" id="GO:0003677">
    <property type="term" value="F:DNA binding"/>
    <property type="evidence" value="ECO:0007669"/>
    <property type="project" value="InterPro"/>
</dbReference>
<keyword evidence="3" id="KW-0731">Sigma factor</keyword>
<evidence type="ECO:0000256" key="4">
    <source>
        <dbReference type="ARBA" id="ARBA00023163"/>
    </source>
</evidence>
<dbReference type="GO" id="GO:0006352">
    <property type="term" value="P:DNA-templated transcription initiation"/>
    <property type="evidence" value="ECO:0007669"/>
    <property type="project" value="InterPro"/>
</dbReference>
<dbReference type="Pfam" id="PF04542">
    <property type="entry name" value="Sigma70_r2"/>
    <property type="match status" value="1"/>
</dbReference>
<dbReference type="AlphaFoldDB" id="A0A4R2KLZ2"/>
<evidence type="ECO:0000259" key="5">
    <source>
        <dbReference type="Pfam" id="PF04542"/>
    </source>
</evidence>
<sequence length="183" mass="21829">MVCDDELVKQCLSGDEHAFRRIIDKYKAYVFAIILNFVKDHNEVENIAQETFLQIYRSLPQYRFESLKSWIGKIATTKAIDWKRSNAKRFCEETVVDIESMSNEGNKEYKTPEEIFIQKENKNRIDKICKNIPEIYSNVIIKFYFEGKSYQEIASETGTSLKTIESRLYRGRHLFKEKWREDR</sequence>
<dbReference type="Pfam" id="PF08281">
    <property type="entry name" value="Sigma70_r4_2"/>
    <property type="match status" value="1"/>
</dbReference>
<dbReference type="InterPro" id="IPR013324">
    <property type="entry name" value="RNA_pol_sigma_r3/r4-like"/>
</dbReference>
<evidence type="ECO:0000256" key="2">
    <source>
        <dbReference type="ARBA" id="ARBA00023015"/>
    </source>
</evidence>
<evidence type="ECO:0000259" key="6">
    <source>
        <dbReference type="Pfam" id="PF08281"/>
    </source>
</evidence>
<gene>
    <name evidence="7" type="ORF">EV214_12336</name>
</gene>
<dbReference type="Gene3D" id="1.10.1740.10">
    <property type="match status" value="1"/>
</dbReference>
<dbReference type="Proteomes" id="UP000294919">
    <property type="component" value="Unassembled WGS sequence"/>
</dbReference>
<dbReference type="NCBIfam" id="TIGR02937">
    <property type="entry name" value="sigma70-ECF"/>
    <property type="match status" value="1"/>
</dbReference>
<dbReference type="GO" id="GO:0016987">
    <property type="term" value="F:sigma factor activity"/>
    <property type="evidence" value="ECO:0007669"/>
    <property type="project" value="UniProtKB-KW"/>
</dbReference>
<evidence type="ECO:0000313" key="8">
    <source>
        <dbReference type="Proteomes" id="UP000294919"/>
    </source>
</evidence>
<dbReference type="RefSeq" id="WP_132246805.1">
    <property type="nucleotide sequence ID" value="NZ_SLWV01000023.1"/>
</dbReference>
<name>A0A4R2KLZ2_9FIRM</name>
<accession>A0A4R2KLZ2</accession>
<dbReference type="InterPro" id="IPR007627">
    <property type="entry name" value="RNA_pol_sigma70_r2"/>
</dbReference>
<evidence type="ECO:0000313" key="7">
    <source>
        <dbReference type="EMBL" id="TCO71048.1"/>
    </source>
</evidence>
<dbReference type="PANTHER" id="PTHR43133:SF60">
    <property type="entry name" value="RNA POLYMERASE SIGMA FACTOR SIGV"/>
    <property type="match status" value="1"/>
</dbReference>
<feature type="domain" description="RNA polymerase sigma factor 70 region 4 type 2" evidence="6">
    <location>
        <begin position="131"/>
        <end position="172"/>
    </location>
</feature>
<protein>
    <submittedName>
        <fullName evidence="7">RNA polymerase sigma factor (Sigma-70 family)</fullName>
    </submittedName>
</protein>
<dbReference type="Gene3D" id="1.10.10.10">
    <property type="entry name" value="Winged helix-like DNA-binding domain superfamily/Winged helix DNA-binding domain"/>
    <property type="match status" value="1"/>
</dbReference>
<keyword evidence="4" id="KW-0804">Transcription</keyword>
<proteinExistence type="inferred from homology"/>
<reference evidence="7 8" key="1">
    <citation type="submission" date="2019-03" db="EMBL/GenBank/DDBJ databases">
        <title>Genomic Encyclopedia of Type Strains, Phase IV (KMG-IV): sequencing the most valuable type-strain genomes for metagenomic binning, comparative biology and taxonomic classification.</title>
        <authorList>
            <person name="Goeker M."/>
        </authorList>
    </citation>
    <scope>NUCLEOTIDE SEQUENCE [LARGE SCALE GENOMIC DNA]</scope>
    <source>
        <strain evidence="7 8">DSM 102940</strain>
    </source>
</reference>